<name>A0A1X0WVU1_STROR</name>
<keyword evidence="1" id="KW-1133">Transmembrane helix</keyword>
<dbReference type="AlphaFoldDB" id="A0A1X0WVU1"/>
<feature type="transmembrane region" description="Helical" evidence="1">
    <location>
        <begin position="50"/>
        <end position="71"/>
    </location>
</feature>
<feature type="transmembrane region" description="Helical" evidence="1">
    <location>
        <begin position="108"/>
        <end position="134"/>
    </location>
</feature>
<dbReference type="EMBL" id="LNVG01000002">
    <property type="protein sequence ID" value="ORJ30841.1"/>
    <property type="molecule type" value="Genomic_DNA"/>
</dbReference>
<gene>
    <name evidence="2" type="ORF">ATE35_04805</name>
</gene>
<organism evidence="2 3">
    <name type="scientific">Streptococcus oralis subsp. tigurinus</name>
    <dbReference type="NCBI Taxonomy" id="1077464"/>
    <lineage>
        <taxon>Bacteria</taxon>
        <taxon>Bacillati</taxon>
        <taxon>Bacillota</taxon>
        <taxon>Bacilli</taxon>
        <taxon>Lactobacillales</taxon>
        <taxon>Streptococcaceae</taxon>
        <taxon>Streptococcus</taxon>
    </lineage>
</organism>
<dbReference type="RefSeq" id="WP_084932505.1">
    <property type="nucleotide sequence ID" value="NZ_LNVG01000002.1"/>
</dbReference>
<protein>
    <submittedName>
        <fullName evidence="2">Uncharacterized protein</fullName>
    </submittedName>
</protein>
<accession>A0A1X0WVU1</accession>
<proteinExistence type="predicted"/>
<evidence type="ECO:0000313" key="3">
    <source>
        <dbReference type="Proteomes" id="UP000192789"/>
    </source>
</evidence>
<comment type="caution">
    <text evidence="2">The sequence shown here is derived from an EMBL/GenBank/DDBJ whole genome shotgun (WGS) entry which is preliminary data.</text>
</comment>
<evidence type="ECO:0000313" key="2">
    <source>
        <dbReference type="EMBL" id="ORJ30841.1"/>
    </source>
</evidence>
<dbReference type="Proteomes" id="UP000192789">
    <property type="component" value="Unassembled WGS sequence"/>
</dbReference>
<reference evidence="2 3" key="1">
    <citation type="journal article" date="2016" name="PLoS ONE">
        <title>Comparative Genomics Analysis of Streptococcus tigurinus Strains Identifies Genetic Elements Specifically and Uniquely Present in Highly Virulent Strains.</title>
        <authorList>
            <person name="Diene S.M."/>
            <person name="Francois P."/>
            <person name="Zbinden A."/>
            <person name="Entenza J.M."/>
            <person name="Resch G."/>
        </authorList>
    </citation>
    <scope>NUCLEOTIDE SEQUENCE [LARGE SCALE GENOMIC DNA]</scope>
    <source>
        <strain evidence="2 3">AZ_14</strain>
    </source>
</reference>
<keyword evidence="1" id="KW-0472">Membrane</keyword>
<keyword evidence="1" id="KW-0812">Transmembrane</keyword>
<evidence type="ECO:0000256" key="1">
    <source>
        <dbReference type="SAM" id="Phobius"/>
    </source>
</evidence>
<sequence length="148" mass="17414">MKGNMRKDYLYQYLFYRFEKETFKNSALEGTDQEAKERICQQATKTTRRISVFVGLVYLLLFCSIIIWLNANCSQNPFFRWYQGYIESLFPLFNGDWGSSWIEKKGTILWISIKAFPIFVLNGVPFLLLVLLIANRTLKKNIKAECIN</sequence>